<reference evidence="15 16" key="1">
    <citation type="journal article" date="2019" name="Sci. Rep.">
        <title>Comparative genomics of chytrid fungi reveal insights into the obligate biotrophic and pathogenic lifestyle of Synchytrium endobioticum.</title>
        <authorList>
            <person name="van de Vossenberg B.T.L.H."/>
            <person name="Warris S."/>
            <person name="Nguyen H.D.T."/>
            <person name="van Gent-Pelzer M.P.E."/>
            <person name="Joly D.L."/>
            <person name="van de Geest H.C."/>
            <person name="Bonants P.J.M."/>
            <person name="Smith D.S."/>
            <person name="Levesque C.A."/>
            <person name="van der Lee T.A.J."/>
        </authorList>
    </citation>
    <scope>NUCLEOTIDE SEQUENCE [LARGE SCALE GENOMIC DNA]</scope>
    <source>
        <strain evidence="15 16">CBS 809.83</strain>
    </source>
</reference>
<comment type="pathway">
    <text evidence="3 12">Protein modification; protein glycosylation.</text>
</comment>
<dbReference type="SUPFAM" id="SSF53756">
    <property type="entry name" value="UDP-Glycosyltransferase/glycogen phosphorylase"/>
    <property type="match status" value="1"/>
</dbReference>
<comment type="caution">
    <text evidence="15">The sequence shown here is derived from an EMBL/GenBank/DDBJ whole genome shotgun (WGS) entry which is preliminary data.</text>
</comment>
<evidence type="ECO:0000259" key="13">
    <source>
        <dbReference type="Pfam" id="PF00534"/>
    </source>
</evidence>
<dbReference type="Pfam" id="PF00534">
    <property type="entry name" value="Glycos_transf_1"/>
    <property type="match status" value="1"/>
</dbReference>
<evidence type="ECO:0000256" key="12">
    <source>
        <dbReference type="RuleBase" id="RU367136"/>
    </source>
</evidence>
<comment type="function">
    <text evidence="1 12">Mannosylates Man(2)GlcNAc(2)-dolichol diphosphate and Man(1)GlcNAc(2)-dolichol diphosphate to form Man(3)GlcNAc(2)-dolichol diphosphate.</text>
</comment>
<dbReference type="Gene3D" id="3.40.50.2000">
    <property type="entry name" value="Glycogen Phosphorylase B"/>
    <property type="match status" value="2"/>
</dbReference>
<dbReference type="STRING" id="109895.A0A507EGJ8"/>
<comment type="similarity">
    <text evidence="12">Belongs to the glycosyltransferase group 1 family.</text>
</comment>
<gene>
    <name evidence="15" type="ORF">PhCBS80983_g00553</name>
</gene>
<organism evidence="15 16">
    <name type="scientific">Powellomyces hirtus</name>
    <dbReference type="NCBI Taxonomy" id="109895"/>
    <lineage>
        <taxon>Eukaryota</taxon>
        <taxon>Fungi</taxon>
        <taxon>Fungi incertae sedis</taxon>
        <taxon>Chytridiomycota</taxon>
        <taxon>Chytridiomycota incertae sedis</taxon>
        <taxon>Chytridiomycetes</taxon>
        <taxon>Spizellomycetales</taxon>
        <taxon>Powellomycetaceae</taxon>
        <taxon>Powellomyces</taxon>
    </lineage>
</organism>
<evidence type="ECO:0000256" key="7">
    <source>
        <dbReference type="ARBA" id="ARBA00022824"/>
    </source>
</evidence>
<dbReference type="EC" id="2.4.1.257" evidence="12"/>
<evidence type="ECO:0000256" key="8">
    <source>
        <dbReference type="ARBA" id="ARBA00022989"/>
    </source>
</evidence>
<dbReference type="GO" id="GO:0004378">
    <property type="term" value="F:GDP-Man:Man(1)GlcNAc(2)-PP-Dol alpha-1,3-mannosyltransferase activity"/>
    <property type="evidence" value="ECO:0007669"/>
    <property type="project" value="UniProtKB-UniRule"/>
</dbReference>
<dbReference type="EMBL" id="QEAQ01000003">
    <property type="protein sequence ID" value="TPX62318.1"/>
    <property type="molecule type" value="Genomic_DNA"/>
</dbReference>
<dbReference type="EC" id="2.4.1.132" evidence="12"/>
<dbReference type="InterPro" id="IPR001296">
    <property type="entry name" value="Glyco_trans_1"/>
</dbReference>
<keyword evidence="7 12" id="KW-0256">Endoplasmic reticulum</keyword>
<evidence type="ECO:0000313" key="16">
    <source>
        <dbReference type="Proteomes" id="UP000318582"/>
    </source>
</evidence>
<keyword evidence="4 12" id="KW-0328">Glycosyltransferase</keyword>
<comment type="subcellular location">
    <subcellularLocation>
        <location evidence="2 12">Endoplasmic reticulum membrane</location>
    </subcellularLocation>
</comment>
<comment type="catalytic activity">
    <reaction evidence="10 12">
        <text>a beta-D-Man-(1-&gt;4)-beta-D-GlcNAc-(1-&gt;4)-alpha-D-GlcNAc-diphospho-di-trans,poly-cis-dolichol + GDP-alpha-D-mannose = an alpha-D-Man-(1-&gt;3)-beta-D-Man-(1-&gt;4)-beta-D-GlcNAc-(1-&gt;4)-alpha-D-GlcNAc-diphospho-di-trans,poly-cis-dolichol + GDP + H(+)</text>
        <dbReference type="Rhea" id="RHEA:29515"/>
        <dbReference type="Rhea" id="RHEA-COMP:19511"/>
        <dbReference type="Rhea" id="RHEA-COMP:19513"/>
        <dbReference type="ChEBI" id="CHEBI:15378"/>
        <dbReference type="ChEBI" id="CHEBI:57527"/>
        <dbReference type="ChEBI" id="CHEBI:58189"/>
        <dbReference type="ChEBI" id="CHEBI:58472"/>
        <dbReference type="ChEBI" id="CHEBI:132510"/>
        <dbReference type="EC" id="2.4.1.132"/>
    </reaction>
    <physiologicalReaction direction="left-to-right" evidence="10 12">
        <dbReference type="Rhea" id="RHEA:29516"/>
    </physiologicalReaction>
</comment>
<evidence type="ECO:0000256" key="3">
    <source>
        <dbReference type="ARBA" id="ARBA00004922"/>
    </source>
</evidence>
<name>A0A507EGJ8_9FUNG</name>
<comment type="catalytic activity">
    <reaction evidence="11 12">
        <text>an alpha-D-Man-(1-&gt;3)-beta-D-Man-(1-&gt;4)-beta-D-GlcNAc-(1-&gt;4)-alpha-D-GlcNAc-diphospho-di-trans,poly-cis-dolichol + GDP-alpha-D-mannose = an alpha-D-Man-(1-&gt;3)-[alpha-D-Man-(1-&gt;6)]-beta-D-Man-(1-&gt;4)-beta-D-GlcNAc-(1-&gt;4)-alpha-D-GlcNAc-diphospho-di-trans,poly-cis-dolichol + GDP + H(+)</text>
        <dbReference type="Rhea" id="RHEA:29519"/>
        <dbReference type="Rhea" id="RHEA-COMP:19513"/>
        <dbReference type="Rhea" id="RHEA-COMP:19515"/>
        <dbReference type="ChEBI" id="CHEBI:15378"/>
        <dbReference type="ChEBI" id="CHEBI:57527"/>
        <dbReference type="ChEBI" id="CHEBI:58189"/>
        <dbReference type="ChEBI" id="CHEBI:132510"/>
        <dbReference type="ChEBI" id="CHEBI:132511"/>
        <dbReference type="EC" id="2.4.1.257"/>
    </reaction>
    <physiologicalReaction direction="left-to-right" evidence="11 12">
        <dbReference type="Rhea" id="RHEA:29520"/>
    </physiologicalReaction>
</comment>
<keyword evidence="9 12" id="KW-0472">Membrane</keyword>
<keyword evidence="8 12" id="KW-1133">Transmembrane helix</keyword>
<dbReference type="GO" id="GO:0005789">
    <property type="term" value="C:endoplasmic reticulum membrane"/>
    <property type="evidence" value="ECO:0007669"/>
    <property type="project" value="UniProtKB-SubCell"/>
</dbReference>
<dbReference type="AlphaFoldDB" id="A0A507EGJ8"/>
<keyword evidence="16" id="KW-1185">Reference proteome</keyword>
<evidence type="ECO:0000256" key="10">
    <source>
        <dbReference type="ARBA" id="ARBA00045103"/>
    </source>
</evidence>
<evidence type="ECO:0000256" key="5">
    <source>
        <dbReference type="ARBA" id="ARBA00022679"/>
    </source>
</evidence>
<evidence type="ECO:0000259" key="14">
    <source>
        <dbReference type="Pfam" id="PF13439"/>
    </source>
</evidence>
<dbReference type="InterPro" id="IPR028098">
    <property type="entry name" value="Glyco_trans_4-like_N"/>
</dbReference>
<keyword evidence="6 12" id="KW-0812">Transmembrane</keyword>
<protein>
    <recommendedName>
        <fullName evidence="12">Alpha-1,3/1,6-mannosyltransferase ALG2</fullName>
        <ecNumber evidence="12">2.4.1.132</ecNumber>
        <ecNumber evidence="12">2.4.1.257</ecNumber>
    </recommendedName>
    <alternativeName>
        <fullName evidence="12">GDP-Man:Man(1)GlcNAc(2)-PP-Dol alpha-1,3-mannosyltransferase</fullName>
    </alternativeName>
</protein>
<dbReference type="UniPathway" id="UPA00378"/>
<feature type="transmembrane region" description="Helical" evidence="12">
    <location>
        <begin position="428"/>
        <end position="452"/>
    </location>
</feature>
<evidence type="ECO:0000313" key="15">
    <source>
        <dbReference type="EMBL" id="TPX62318.1"/>
    </source>
</evidence>
<feature type="domain" description="Glycosyl transferase family 1" evidence="13">
    <location>
        <begin position="212"/>
        <end position="397"/>
    </location>
</feature>
<accession>A0A507EGJ8</accession>
<dbReference type="PANTHER" id="PTHR45918">
    <property type="entry name" value="ALPHA-1,3/1,6-MANNOSYLTRANSFERASE ALG2"/>
    <property type="match status" value="1"/>
</dbReference>
<evidence type="ECO:0000256" key="11">
    <source>
        <dbReference type="ARBA" id="ARBA00045104"/>
    </source>
</evidence>
<evidence type="ECO:0000256" key="2">
    <source>
        <dbReference type="ARBA" id="ARBA00004586"/>
    </source>
</evidence>
<evidence type="ECO:0000256" key="6">
    <source>
        <dbReference type="ARBA" id="ARBA00022692"/>
    </source>
</evidence>
<dbReference type="PANTHER" id="PTHR45918:SF1">
    <property type="entry name" value="ALPHA-1,3_1,6-MANNOSYLTRANSFERASE ALG2"/>
    <property type="match status" value="1"/>
</dbReference>
<dbReference type="GO" id="GO:0102704">
    <property type="term" value="F:GDP-Man:Man(2)GlcNAc(2)-PP-Dol alpha-1,6-mannosyltransferase activity"/>
    <property type="evidence" value="ECO:0007669"/>
    <property type="project" value="UniProtKB-UniRule"/>
</dbReference>
<evidence type="ECO:0000256" key="4">
    <source>
        <dbReference type="ARBA" id="ARBA00022676"/>
    </source>
</evidence>
<dbReference type="CDD" id="cd03805">
    <property type="entry name" value="GT4_ALG2-like"/>
    <property type="match status" value="1"/>
</dbReference>
<evidence type="ECO:0000256" key="1">
    <source>
        <dbReference type="ARBA" id="ARBA00003142"/>
    </source>
</evidence>
<feature type="domain" description="Glycosyltransferase subfamily 4-like N-terminal" evidence="14">
    <location>
        <begin position="19"/>
        <end position="181"/>
    </location>
</feature>
<proteinExistence type="inferred from homology"/>
<dbReference type="InterPro" id="IPR027054">
    <property type="entry name" value="ALG2"/>
</dbReference>
<evidence type="ECO:0000256" key="9">
    <source>
        <dbReference type="ARBA" id="ARBA00023136"/>
    </source>
</evidence>
<sequence>MPGKEKPLRIALVHPDLGIGGAERLVVDAAVGLQSRGHSIDVLTSHHDPSHCFEETRDGTLNVSVLGDWLPRQIMGKGHILFAILRGVVLALSMLLPTSPAYDVIVVDQLSASIPILRFTNAKILFYCHFPDKLLTKRESFLKKLYRIPVDLLEEATTKAADEIVVNSKFTARIFKGSFPSIKRVPQVLYPCIHLPSYSEKVDMSSPLVSLLASNKKTILSINRFERKKNIELAVLAFSELLEKKNIENDAVRLVVAGGYDPRVEENKEYLRELESLAASLGLNSFVAFAGCDSIPGTTQVLFLPSFNVEQRTYLLANSTCLLYTPSNEHFGIVPVESMYAGLPVIAVNSGGPMETIIDGKTGFLLQPEPAAFADAIYDLISGRGKAKELGQAGKKRVEETFTSVVFIDALEAIIRSTVSGKNPEASMAWYLCLSVGAWVILVAVAVAYHVLI</sequence>
<keyword evidence="5 12" id="KW-0808">Transferase</keyword>
<dbReference type="Proteomes" id="UP000318582">
    <property type="component" value="Unassembled WGS sequence"/>
</dbReference>
<dbReference type="Pfam" id="PF13439">
    <property type="entry name" value="Glyco_transf_4"/>
    <property type="match status" value="1"/>
</dbReference>